<dbReference type="Pfam" id="PF07830">
    <property type="entry name" value="PP2C_C"/>
    <property type="match status" value="1"/>
</dbReference>
<dbReference type="GO" id="GO:0030145">
    <property type="term" value="F:manganese ion binding"/>
    <property type="evidence" value="ECO:0007669"/>
    <property type="project" value="InterPro"/>
</dbReference>
<keyword evidence="6" id="KW-0464">Manganese</keyword>
<keyword evidence="5" id="KW-0460">Magnesium</keyword>
<comment type="similarity">
    <text evidence="2">Belongs to the PP2C family.</text>
</comment>
<comment type="catalytic activity">
    <reaction evidence="7">
        <text>O-phospho-L-threonyl-[protein] + H2O = L-threonyl-[protein] + phosphate</text>
        <dbReference type="Rhea" id="RHEA:47004"/>
        <dbReference type="Rhea" id="RHEA-COMP:11060"/>
        <dbReference type="Rhea" id="RHEA-COMP:11605"/>
        <dbReference type="ChEBI" id="CHEBI:15377"/>
        <dbReference type="ChEBI" id="CHEBI:30013"/>
        <dbReference type="ChEBI" id="CHEBI:43474"/>
        <dbReference type="ChEBI" id="CHEBI:61977"/>
        <dbReference type="EC" id="3.1.3.16"/>
    </reaction>
</comment>
<dbReference type="AlphaFoldDB" id="A0A672M284"/>
<dbReference type="SUPFAM" id="SSF81601">
    <property type="entry name" value="Protein serine/threonine phosphatase 2C, C-terminal domain"/>
    <property type="match status" value="1"/>
</dbReference>
<evidence type="ECO:0000256" key="6">
    <source>
        <dbReference type="ARBA" id="ARBA00023211"/>
    </source>
</evidence>
<sequence>MYIDLLKCIYLAVFCEQNFKFLSLQGSLDNISITIICFDGAPKVTPEALQQEAELERVIESKDEEPDLLYVMKFLASENIPGLPPNGGISCK</sequence>
<dbReference type="GO" id="GO:0000287">
    <property type="term" value="F:magnesium ion binding"/>
    <property type="evidence" value="ECO:0007669"/>
    <property type="project" value="InterPro"/>
</dbReference>
<evidence type="ECO:0000256" key="7">
    <source>
        <dbReference type="ARBA" id="ARBA00048336"/>
    </source>
</evidence>
<evidence type="ECO:0000313" key="9">
    <source>
        <dbReference type="Ensembl" id="ENSSGRP00000030622.1"/>
    </source>
</evidence>
<evidence type="ECO:0000256" key="1">
    <source>
        <dbReference type="ARBA" id="ARBA00001936"/>
    </source>
</evidence>
<keyword evidence="10" id="KW-1185">Reference proteome</keyword>
<dbReference type="Ensembl" id="ENSSGRT00000032884.1">
    <property type="protein sequence ID" value="ENSSGRP00000030622.1"/>
    <property type="gene ID" value="ENSSGRG00000017248.1"/>
</dbReference>
<evidence type="ECO:0000313" key="10">
    <source>
        <dbReference type="Proteomes" id="UP000472262"/>
    </source>
</evidence>
<reference evidence="9" key="1">
    <citation type="submission" date="2025-08" db="UniProtKB">
        <authorList>
            <consortium name="Ensembl"/>
        </authorList>
    </citation>
    <scope>IDENTIFICATION</scope>
</reference>
<evidence type="ECO:0000256" key="2">
    <source>
        <dbReference type="ARBA" id="ARBA00006702"/>
    </source>
</evidence>
<protein>
    <recommendedName>
        <fullName evidence="8">Protein serine/threonine phosphatase 2C C-terminal domain-containing protein</fullName>
    </recommendedName>
</protein>
<reference evidence="9" key="2">
    <citation type="submission" date="2025-09" db="UniProtKB">
        <authorList>
            <consortium name="Ensembl"/>
        </authorList>
    </citation>
    <scope>IDENTIFICATION</scope>
</reference>
<dbReference type="InterPro" id="IPR012911">
    <property type="entry name" value="PP2C_C"/>
</dbReference>
<keyword evidence="3" id="KW-0479">Metal-binding</keyword>
<feature type="domain" description="Protein serine/threonine phosphatase 2C C-terminal" evidence="8">
    <location>
        <begin position="32"/>
        <end position="92"/>
    </location>
</feature>
<organism evidence="9 10">
    <name type="scientific">Sinocyclocheilus grahami</name>
    <name type="common">Dianchi golden-line fish</name>
    <name type="synonym">Barbus grahami</name>
    <dbReference type="NCBI Taxonomy" id="75366"/>
    <lineage>
        <taxon>Eukaryota</taxon>
        <taxon>Metazoa</taxon>
        <taxon>Chordata</taxon>
        <taxon>Craniata</taxon>
        <taxon>Vertebrata</taxon>
        <taxon>Euteleostomi</taxon>
        <taxon>Actinopterygii</taxon>
        <taxon>Neopterygii</taxon>
        <taxon>Teleostei</taxon>
        <taxon>Ostariophysi</taxon>
        <taxon>Cypriniformes</taxon>
        <taxon>Cyprinidae</taxon>
        <taxon>Cyprininae</taxon>
        <taxon>Sinocyclocheilus</taxon>
    </lineage>
</organism>
<dbReference type="Gene3D" id="1.10.10.430">
    <property type="entry name" value="Phosphatase 2C, C-terminal domain suprefamily"/>
    <property type="match status" value="1"/>
</dbReference>
<dbReference type="Proteomes" id="UP000472262">
    <property type="component" value="Unassembled WGS sequence"/>
</dbReference>
<evidence type="ECO:0000259" key="8">
    <source>
        <dbReference type="Pfam" id="PF07830"/>
    </source>
</evidence>
<evidence type="ECO:0000256" key="5">
    <source>
        <dbReference type="ARBA" id="ARBA00022842"/>
    </source>
</evidence>
<dbReference type="InterPro" id="IPR036580">
    <property type="entry name" value="PP2C_C_sf"/>
</dbReference>
<proteinExistence type="inferred from homology"/>
<accession>A0A672M284</accession>
<dbReference type="GO" id="GO:0004722">
    <property type="term" value="F:protein serine/threonine phosphatase activity"/>
    <property type="evidence" value="ECO:0007669"/>
    <property type="project" value="UniProtKB-EC"/>
</dbReference>
<name>A0A672M284_SINGR</name>
<evidence type="ECO:0000256" key="4">
    <source>
        <dbReference type="ARBA" id="ARBA00022801"/>
    </source>
</evidence>
<comment type="cofactor">
    <cofactor evidence="1">
        <name>Mn(2+)</name>
        <dbReference type="ChEBI" id="CHEBI:29035"/>
    </cofactor>
</comment>
<keyword evidence="4" id="KW-0378">Hydrolase</keyword>
<evidence type="ECO:0000256" key="3">
    <source>
        <dbReference type="ARBA" id="ARBA00022723"/>
    </source>
</evidence>
<dbReference type="InParanoid" id="A0A672M284"/>